<feature type="active site" evidence="3">
    <location>
        <position position="263"/>
    </location>
</feature>
<dbReference type="SUPFAM" id="SSF53720">
    <property type="entry name" value="ALDH-like"/>
    <property type="match status" value="1"/>
</dbReference>
<dbReference type="KEGG" id="gxy:GLX_00700"/>
<dbReference type="STRING" id="634177.GLX_00700"/>
<dbReference type="GO" id="GO:0016620">
    <property type="term" value="F:oxidoreductase activity, acting on the aldehyde or oxo group of donors, NAD or NADP as acceptor"/>
    <property type="evidence" value="ECO:0007669"/>
    <property type="project" value="InterPro"/>
</dbReference>
<dbReference type="HOGENOM" id="CLU_005391_0_1_5"/>
<dbReference type="PROSITE" id="PS00687">
    <property type="entry name" value="ALDEHYDE_DEHYDR_GLU"/>
    <property type="match status" value="1"/>
</dbReference>
<dbReference type="InterPro" id="IPR016162">
    <property type="entry name" value="Ald_DH_N"/>
</dbReference>
<accession>G2I266</accession>
<dbReference type="PROSITE" id="PS00070">
    <property type="entry name" value="ALDEHYDE_DEHYDR_CYS"/>
    <property type="match status" value="1"/>
</dbReference>
<dbReference type="PANTHER" id="PTHR11699">
    <property type="entry name" value="ALDEHYDE DEHYDROGENASE-RELATED"/>
    <property type="match status" value="1"/>
</dbReference>
<comment type="similarity">
    <text evidence="1 4">Belongs to the aldehyde dehydrogenase family.</text>
</comment>
<dbReference type="FunFam" id="3.40.605.10:FF:000007">
    <property type="entry name" value="NAD/NADP-dependent betaine aldehyde dehydrogenase"/>
    <property type="match status" value="1"/>
</dbReference>
<dbReference type="EMBL" id="AP012159">
    <property type="protein sequence ID" value="BAK82482.1"/>
    <property type="molecule type" value="Genomic_DNA"/>
</dbReference>
<dbReference type="InterPro" id="IPR016161">
    <property type="entry name" value="Ald_DH/histidinol_DH"/>
</dbReference>
<dbReference type="AlphaFoldDB" id="G2I266"/>
<feature type="domain" description="Aldehyde dehydrogenase" evidence="5">
    <location>
        <begin position="27"/>
        <end position="483"/>
    </location>
</feature>
<evidence type="ECO:0000256" key="4">
    <source>
        <dbReference type="RuleBase" id="RU003345"/>
    </source>
</evidence>
<dbReference type="PATRIC" id="fig|634177.7.peg.70"/>
<gene>
    <name evidence="6" type="ordered locus">GLX_00700</name>
</gene>
<dbReference type="InterPro" id="IPR029510">
    <property type="entry name" value="Ald_DH_CS_GLU"/>
</dbReference>
<evidence type="ECO:0000256" key="2">
    <source>
        <dbReference type="ARBA" id="ARBA00023002"/>
    </source>
</evidence>
<organism evidence="6 7">
    <name type="scientific">Komagataeibacter medellinensis (strain NBRC 3288 / BCRC 11682 / LMG 1693 / Kondo 51)</name>
    <name type="common">Gluconacetobacter medellinensis</name>
    <dbReference type="NCBI Taxonomy" id="634177"/>
    <lineage>
        <taxon>Bacteria</taxon>
        <taxon>Pseudomonadati</taxon>
        <taxon>Pseudomonadota</taxon>
        <taxon>Alphaproteobacteria</taxon>
        <taxon>Acetobacterales</taxon>
        <taxon>Acetobacteraceae</taxon>
        <taxon>Komagataeibacter</taxon>
    </lineage>
</organism>
<protein>
    <submittedName>
        <fullName evidence="6">Aldehyde dehydrogenase</fullName>
    </submittedName>
</protein>
<reference evidence="7" key="1">
    <citation type="journal article" date="2011" name="J. Bacteriol.">
        <title>Complete genome sequence of NBRC 3288, a unique cellulose-nonproducing strain of Gluconacetobacter xylinus isolated from vinegar.</title>
        <authorList>
            <person name="Ogino H."/>
            <person name="Azuma Y."/>
            <person name="Hosoyama A."/>
            <person name="Nakazawa H."/>
            <person name="Matsutani M."/>
            <person name="Hasegawa A."/>
            <person name="Otsuyama K."/>
            <person name="Matsushita K."/>
            <person name="Fujita N."/>
            <person name="Shirai M."/>
        </authorList>
    </citation>
    <scope>NUCLEOTIDE SEQUENCE [LARGE SCALE GENOMIC DNA]</scope>
    <source>
        <strain evidence="7">NBRC 3288 / BCRC 11682 / LMG 1693</strain>
    </source>
</reference>
<evidence type="ECO:0000256" key="1">
    <source>
        <dbReference type="ARBA" id="ARBA00009986"/>
    </source>
</evidence>
<proteinExistence type="inferred from homology"/>
<sequence length="496" mass="53013">MDIPRFLEQVLPAPCLAGRTLWINGQWEAASSGLQFESENPATTKVVFSLAKGDVQDTHRAVSAAKAAARNWAMTEGRARTGMLLRVASLIRTHGTTLGLLDTIDSGRPISQTTGAAIESVASLFEYYAGLTDKIHGAAIPMGADRSGVVEREPLGVVGAISPWNYPLLNAATKIAPIVACGNTVVLKPAEQTSLSAMFLATLLHNAGVPNGVVNIVTGLGTQAGAALVEHPDVRLVSFTGSTTTGRHIASQAGRGLKPVVLELGGKSPLIVFADADIKQAAEAAVFSTFMNMGQTCTACNRVIVASSVKRQFVEHCQQAARRLRIGNPQDPATQIGPIVSRAQFQRVTDLTQDVDSIALDIPGYLPPEKGYFFRPMIVEHFDPDSPFARAEIFGPVMSIHEFTDTPQAWQIANDTEYGLAASVWTTSLSIAEQARRHIEAGIVWINCVHALNPNLPVCGHKNSGIGMEYGLEAISQYTRVKSTVTMFGGWTSPFA</sequence>
<dbReference type="InterPro" id="IPR016160">
    <property type="entry name" value="Ald_DH_CS_CYS"/>
</dbReference>
<dbReference type="Gene3D" id="3.40.309.10">
    <property type="entry name" value="Aldehyde Dehydrogenase, Chain A, domain 2"/>
    <property type="match status" value="1"/>
</dbReference>
<dbReference type="Proteomes" id="UP000009044">
    <property type="component" value="Chromosome"/>
</dbReference>
<dbReference type="Pfam" id="PF00171">
    <property type="entry name" value="Aldedh"/>
    <property type="match status" value="1"/>
</dbReference>
<dbReference type="Gene3D" id="3.40.605.10">
    <property type="entry name" value="Aldehyde Dehydrogenase, Chain A, domain 1"/>
    <property type="match status" value="1"/>
</dbReference>
<dbReference type="InterPro" id="IPR016163">
    <property type="entry name" value="Ald_DH_C"/>
</dbReference>
<evidence type="ECO:0000313" key="7">
    <source>
        <dbReference type="Proteomes" id="UP000009044"/>
    </source>
</evidence>
<dbReference type="InterPro" id="IPR015590">
    <property type="entry name" value="Aldehyde_DH_dom"/>
</dbReference>
<evidence type="ECO:0000256" key="3">
    <source>
        <dbReference type="PROSITE-ProRule" id="PRU10007"/>
    </source>
</evidence>
<keyword evidence="2 4" id="KW-0560">Oxidoreductase</keyword>
<dbReference type="eggNOG" id="COG1012">
    <property type="taxonomic scope" value="Bacteria"/>
</dbReference>
<evidence type="ECO:0000259" key="5">
    <source>
        <dbReference type="Pfam" id="PF00171"/>
    </source>
</evidence>
<evidence type="ECO:0000313" key="6">
    <source>
        <dbReference type="EMBL" id="BAK82482.1"/>
    </source>
</evidence>
<name>G2I266_KOMMN</name>